<organism evidence="1 2">
    <name type="scientific">Austropuccinia psidii MF-1</name>
    <dbReference type="NCBI Taxonomy" id="1389203"/>
    <lineage>
        <taxon>Eukaryota</taxon>
        <taxon>Fungi</taxon>
        <taxon>Dikarya</taxon>
        <taxon>Basidiomycota</taxon>
        <taxon>Pucciniomycotina</taxon>
        <taxon>Pucciniomycetes</taxon>
        <taxon>Pucciniales</taxon>
        <taxon>Sphaerophragmiaceae</taxon>
        <taxon>Austropuccinia</taxon>
    </lineage>
</organism>
<dbReference type="AlphaFoldDB" id="A0A9Q3I536"/>
<proteinExistence type="predicted"/>
<keyword evidence="2" id="KW-1185">Reference proteome</keyword>
<sequence length="254" mass="28789">MKHKSLVPKDEFLTKLQCGICYKSGRDNRMKEWLEELHAAGKEAFRNIYIGYLTNLIVFIGLDMFSPNSEELLLYETIWNFSLFQNDMSILEGLLKRLHALYLLVHNLVQPSQHQKEKVANILFEAIALYMDDQNPLVTFNISDSTSSDLLSVEISSMQYLDPCLSFNKVPLAPQSNESQEGTIIPSKGILTQTLTGSVDNILQLMISFNWVQVHTRVNSKTTQKTGKQLVKRVADPLQALANIQDQIKAGRPC</sequence>
<evidence type="ECO:0000313" key="2">
    <source>
        <dbReference type="Proteomes" id="UP000765509"/>
    </source>
</evidence>
<comment type="caution">
    <text evidence="1">The sequence shown here is derived from an EMBL/GenBank/DDBJ whole genome shotgun (WGS) entry which is preliminary data.</text>
</comment>
<protein>
    <submittedName>
        <fullName evidence="1">Uncharacterized protein</fullName>
    </submittedName>
</protein>
<name>A0A9Q3I536_9BASI</name>
<dbReference type="EMBL" id="AVOT02035664">
    <property type="protein sequence ID" value="MBW0530066.1"/>
    <property type="molecule type" value="Genomic_DNA"/>
</dbReference>
<dbReference type="Proteomes" id="UP000765509">
    <property type="component" value="Unassembled WGS sequence"/>
</dbReference>
<accession>A0A9Q3I536</accession>
<reference evidence="1" key="1">
    <citation type="submission" date="2021-03" db="EMBL/GenBank/DDBJ databases">
        <title>Draft genome sequence of rust myrtle Austropuccinia psidii MF-1, a brazilian biotype.</title>
        <authorList>
            <person name="Quecine M.C."/>
            <person name="Pachon D.M.R."/>
            <person name="Bonatelli M.L."/>
            <person name="Correr F.H."/>
            <person name="Franceschini L.M."/>
            <person name="Leite T.F."/>
            <person name="Margarido G.R.A."/>
            <person name="Almeida C.A."/>
            <person name="Ferrarezi J.A."/>
            <person name="Labate C.A."/>
        </authorList>
    </citation>
    <scope>NUCLEOTIDE SEQUENCE</scope>
    <source>
        <strain evidence="1">MF-1</strain>
    </source>
</reference>
<evidence type="ECO:0000313" key="1">
    <source>
        <dbReference type="EMBL" id="MBW0530066.1"/>
    </source>
</evidence>
<gene>
    <name evidence="1" type="ORF">O181_069781</name>
</gene>